<dbReference type="Pfam" id="PF16028">
    <property type="entry name" value="SLC3A2_N"/>
    <property type="match status" value="1"/>
</dbReference>
<organism evidence="3 4">
    <name type="scientific">Tetranychus urticae</name>
    <name type="common">Two-spotted spider mite</name>
    <dbReference type="NCBI Taxonomy" id="32264"/>
    <lineage>
        <taxon>Eukaryota</taxon>
        <taxon>Metazoa</taxon>
        <taxon>Ecdysozoa</taxon>
        <taxon>Arthropoda</taxon>
        <taxon>Chelicerata</taxon>
        <taxon>Arachnida</taxon>
        <taxon>Acari</taxon>
        <taxon>Acariformes</taxon>
        <taxon>Trombidiformes</taxon>
        <taxon>Prostigmata</taxon>
        <taxon>Eleutherengona</taxon>
        <taxon>Raphignathae</taxon>
        <taxon>Tetranychoidea</taxon>
        <taxon>Tetranychidae</taxon>
        <taxon>Tetranychus</taxon>
    </lineage>
</organism>
<keyword evidence="4" id="KW-1185">Reference proteome</keyword>
<protein>
    <recommendedName>
        <fullName evidence="2">SEA domain-containing protein</fullName>
    </recommendedName>
</protein>
<dbReference type="STRING" id="32264.T1L436"/>
<evidence type="ECO:0000259" key="2">
    <source>
        <dbReference type="PROSITE" id="PS50024"/>
    </source>
</evidence>
<dbReference type="InterPro" id="IPR031984">
    <property type="entry name" value="SLC3A2_N"/>
</dbReference>
<dbReference type="AlphaFoldDB" id="T1L436"/>
<keyword evidence="1" id="KW-0812">Transmembrane</keyword>
<keyword evidence="1" id="KW-1133">Transmembrane helix</keyword>
<evidence type="ECO:0000256" key="1">
    <source>
        <dbReference type="SAM" id="Phobius"/>
    </source>
</evidence>
<evidence type="ECO:0000313" key="3">
    <source>
        <dbReference type="EnsemblMetazoa" id="tetur37g00650.1"/>
    </source>
</evidence>
<reference evidence="3" key="2">
    <citation type="submission" date="2015-06" db="UniProtKB">
        <authorList>
            <consortium name="EnsemblMetazoa"/>
        </authorList>
    </citation>
    <scope>IDENTIFICATION</scope>
</reference>
<dbReference type="PROSITE" id="PS50024">
    <property type="entry name" value="SEA"/>
    <property type="match status" value="1"/>
</dbReference>
<dbReference type="Proteomes" id="UP000015104">
    <property type="component" value="Unassembled WGS sequence"/>
</dbReference>
<dbReference type="EnsemblMetazoa" id="tetur37g00650.1">
    <property type="protein sequence ID" value="tetur37g00650.1"/>
    <property type="gene ID" value="tetur37g00650"/>
</dbReference>
<dbReference type="EMBL" id="CAEY01001063">
    <property type="status" value="NOT_ANNOTATED_CDS"/>
    <property type="molecule type" value="Genomic_DNA"/>
</dbReference>
<keyword evidence="1" id="KW-0472">Membrane</keyword>
<feature type="domain" description="SEA" evidence="2">
    <location>
        <begin position="74"/>
        <end position="105"/>
    </location>
</feature>
<proteinExistence type="predicted"/>
<accession>T1L436</accession>
<dbReference type="HOGENOM" id="CLU_2429909_0_0_1"/>
<reference evidence="4" key="1">
    <citation type="submission" date="2011-08" db="EMBL/GenBank/DDBJ databases">
        <authorList>
            <person name="Rombauts S."/>
        </authorList>
    </citation>
    <scope>NUCLEOTIDE SEQUENCE</scope>
    <source>
        <strain evidence="4">London</strain>
    </source>
</reference>
<dbReference type="InterPro" id="IPR000082">
    <property type="entry name" value="SEA_dom"/>
</dbReference>
<feature type="transmembrane region" description="Helical" evidence="1">
    <location>
        <begin position="18"/>
        <end position="39"/>
    </location>
</feature>
<name>T1L436_TETUR</name>
<evidence type="ECO:0000313" key="4">
    <source>
        <dbReference type="Proteomes" id="UP000015104"/>
    </source>
</evidence>
<sequence>MYLICFYSIWVKVRMISFILFWVSWWATLVGSTVIIFYAPKCPAQPDLASTVAGSITTLVTMMDNSTNALVQLSMHSLQLSLQYLRNLRFNSQLSRAKSAPFNNR</sequence>